<evidence type="ECO:0000259" key="7">
    <source>
        <dbReference type="PROSITE" id="PS51671"/>
    </source>
</evidence>
<dbReference type="CDD" id="cd00077">
    <property type="entry name" value="HDc"/>
    <property type="match status" value="1"/>
</dbReference>
<dbReference type="Pfam" id="PF13291">
    <property type="entry name" value="ACT_4"/>
    <property type="match status" value="1"/>
</dbReference>
<dbReference type="Proteomes" id="UP000245168">
    <property type="component" value="Unassembled WGS sequence"/>
</dbReference>
<gene>
    <name evidence="10" type="ORF">DDZ18_05120</name>
</gene>
<dbReference type="PROSITE" id="PS51880">
    <property type="entry name" value="TGS"/>
    <property type="match status" value="1"/>
</dbReference>
<evidence type="ECO:0000256" key="5">
    <source>
        <dbReference type="ARBA" id="ARBA00048244"/>
    </source>
</evidence>
<dbReference type="PROSITE" id="PS51671">
    <property type="entry name" value="ACT"/>
    <property type="match status" value="1"/>
</dbReference>
<dbReference type="InterPro" id="IPR002912">
    <property type="entry name" value="ACT_dom"/>
</dbReference>
<keyword evidence="10" id="KW-0378">Hydrolase</keyword>
<evidence type="ECO:0000256" key="6">
    <source>
        <dbReference type="RuleBase" id="RU003847"/>
    </source>
</evidence>
<dbReference type="CDD" id="cd04876">
    <property type="entry name" value="ACT_RelA-SpoT"/>
    <property type="match status" value="1"/>
</dbReference>
<dbReference type="RefSeq" id="WP_109252312.1">
    <property type="nucleotide sequence ID" value="NZ_QEXV01000002.1"/>
</dbReference>
<evidence type="ECO:0000256" key="1">
    <source>
        <dbReference type="ARBA" id="ARBA00013251"/>
    </source>
</evidence>
<dbReference type="SUPFAM" id="SSF81301">
    <property type="entry name" value="Nucleotidyltransferase"/>
    <property type="match status" value="1"/>
</dbReference>
<comment type="caution">
    <text evidence="10">The sequence shown here is derived from an EMBL/GenBank/DDBJ whole genome shotgun (WGS) entry which is preliminary data.</text>
</comment>
<evidence type="ECO:0000256" key="3">
    <source>
        <dbReference type="ARBA" id="ARBA00029754"/>
    </source>
</evidence>
<comment type="function">
    <text evidence="6">In eubacteria ppGpp (guanosine 3'-diphosphate 5'-diphosphate) is a mediator of the stringent response that coordinates a variety of cellular activities in response to changes in nutritional abundance.</text>
</comment>
<dbReference type="GO" id="GO:0008728">
    <property type="term" value="F:GTP diphosphokinase activity"/>
    <property type="evidence" value="ECO:0007669"/>
    <property type="project" value="UniProtKB-EC"/>
</dbReference>
<dbReference type="InterPro" id="IPR007685">
    <property type="entry name" value="RelA_SpoT"/>
</dbReference>
<dbReference type="Pfam" id="PF04607">
    <property type="entry name" value="RelA_SpoT"/>
    <property type="match status" value="1"/>
</dbReference>
<dbReference type="InterPro" id="IPR012675">
    <property type="entry name" value="Beta-grasp_dom_sf"/>
</dbReference>
<feature type="domain" description="ACT" evidence="7">
    <location>
        <begin position="662"/>
        <end position="736"/>
    </location>
</feature>
<dbReference type="InterPro" id="IPR043519">
    <property type="entry name" value="NT_sf"/>
</dbReference>
<evidence type="ECO:0000259" key="8">
    <source>
        <dbReference type="PROSITE" id="PS51831"/>
    </source>
</evidence>
<keyword evidence="11" id="KW-1185">Reference proteome</keyword>
<dbReference type="InterPro" id="IPR045865">
    <property type="entry name" value="ACT-like_dom_sf"/>
</dbReference>
<dbReference type="CDD" id="cd01668">
    <property type="entry name" value="TGS_RSH"/>
    <property type="match status" value="1"/>
</dbReference>
<dbReference type="Gene3D" id="3.30.70.260">
    <property type="match status" value="1"/>
</dbReference>
<feature type="domain" description="HD" evidence="8">
    <location>
        <begin position="60"/>
        <end position="159"/>
    </location>
</feature>
<dbReference type="InterPro" id="IPR012676">
    <property type="entry name" value="TGS-like"/>
</dbReference>
<dbReference type="FunFam" id="3.30.460.10:FF:000001">
    <property type="entry name" value="GTP pyrophosphokinase RelA"/>
    <property type="match status" value="1"/>
</dbReference>
<organism evidence="10 11">
    <name type="scientific">Marinicauda salina</name>
    <dbReference type="NCBI Taxonomy" id="2135793"/>
    <lineage>
        <taxon>Bacteria</taxon>
        <taxon>Pseudomonadati</taxon>
        <taxon>Pseudomonadota</taxon>
        <taxon>Alphaproteobacteria</taxon>
        <taxon>Maricaulales</taxon>
        <taxon>Maricaulaceae</taxon>
        <taxon>Marinicauda</taxon>
    </lineage>
</organism>
<dbReference type="Pfam" id="PF13328">
    <property type="entry name" value="HD_4"/>
    <property type="match status" value="1"/>
</dbReference>
<dbReference type="CDD" id="cd05399">
    <property type="entry name" value="NT_Rel-Spo_like"/>
    <property type="match status" value="1"/>
</dbReference>
<dbReference type="InterPro" id="IPR003607">
    <property type="entry name" value="HD/PDEase_dom"/>
</dbReference>
<dbReference type="InterPro" id="IPR004811">
    <property type="entry name" value="RelA/Spo_fam"/>
</dbReference>
<name>A0A2U2BVB6_9PROT</name>
<dbReference type="SUPFAM" id="SSF81271">
    <property type="entry name" value="TGS-like"/>
    <property type="match status" value="1"/>
</dbReference>
<dbReference type="InterPro" id="IPR033655">
    <property type="entry name" value="TGS_RelA/SpoT"/>
</dbReference>
<comment type="catalytic activity">
    <reaction evidence="5">
        <text>GTP + ATP = guanosine 3'-diphosphate 5'-triphosphate + AMP</text>
        <dbReference type="Rhea" id="RHEA:22088"/>
        <dbReference type="ChEBI" id="CHEBI:30616"/>
        <dbReference type="ChEBI" id="CHEBI:37565"/>
        <dbReference type="ChEBI" id="CHEBI:142410"/>
        <dbReference type="ChEBI" id="CHEBI:456215"/>
        <dbReference type="EC" id="2.7.6.5"/>
    </reaction>
</comment>
<dbReference type="SMART" id="SM00471">
    <property type="entry name" value="HDc"/>
    <property type="match status" value="1"/>
</dbReference>
<dbReference type="GO" id="GO:0015949">
    <property type="term" value="P:nucleobase-containing small molecule interconversion"/>
    <property type="evidence" value="ECO:0007669"/>
    <property type="project" value="UniProtKB-ARBA"/>
</dbReference>
<protein>
    <recommendedName>
        <fullName evidence="2">GTP pyrophosphokinase rsh</fullName>
        <ecNumber evidence="1">2.7.6.5</ecNumber>
    </recommendedName>
    <alternativeName>
        <fullName evidence="4">(p)ppGpp synthase</fullName>
    </alternativeName>
    <alternativeName>
        <fullName evidence="3">ATP:GTP 3'-pyrophosphotransferase</fullName>
    </alternativeName>
</protein>
<dbReference type="InterPro" id="IPR045600">
    <property type="entry name" value="RelA/SpoT_AH_RIS"/>
</dbReference>
<evidence type="ECO:0000256" key="4">
    <source>
        <dbReference type="ARBA" id="ARBA00032407"/>
    </source>
</evidence>
<dbReference type="GO" id="GO:0008893">
    <property type="term" value="F:guanosine-3',5'-bis(diphosphate) 3'-diphosphatase activity"/>
    <property type="evidence" value="ECO:0007669"/>
    <property type="project" value="TreeGrafter"/>
</dbReference>
<evidence type="ECO:0000256" key="2">
    <source>
        <dbReference type="ARBA" id="ARBA00014315"/>
    </source>
</evidence>
<evidence type="ECO:0000313" key="11">
    <source>
        <dbReference type="Proteomes" id="UP000245168"/>
    </source>
</evidence>
<dbReference type="Gene3D" id="1.10.3210.10">
    <property type="entry name" value="Hypothetical protein af1432"/>
    <property type="match status" value="1"/>
</dbReference>
<dbReference type="FunFam" id="3.10.20.30:FF:000002">
    <property type="entry name" value="GTP pyrophosphokinase (RelA/SpoT)"/>
    <property type="match status" value="1"/>
</dbReference>
<dbReference type="EMBL" id="QEXV01000002">
    <property type="protein sequence ID" value="PWE17958.1"/>
    <property type="molecule type" value="Genomic_DNA"/>
</dbReference>
<dbReference type="SUPFAM" id="SSF109604">
    <property type="entry name" value="HD-domain/PDEase-like"/>
    <property type="match status" value="1"/>
</dbReference>
<dbReference type="GO" id="GO:0005886">
    <property type="term" value="C:plasma membrane"/>
    <property type="evidence" value="ECO:0007669"/>
    <property type="project" value="TreeGrafter"/>
</dbReference>
<dbReference type="AlphaFoldDB" id="A0A2U2BVB6"/>
<dbReference type="NCBIfam" id="TIGR00691">
    <property type="entry name" value="spoT_relA"/>
    <property type="match status" value="1"/>
</dbReference>
<dbReference type="OrthoDB" id="9805041at2"/>
<sequence length="753" mass="83715">MSALASPDALSTADAIPSADDLVARVQAYHKNADAGLIRRAYEYARDKHAGQTRYSGDPYYGHTVAVAMLLADLRLDVATVCTGLLHDTVEDTDATLEELSELFGDDIAGLVDGVTKLTQMELGSKRTKQAENLQKLVVAITRDVRVLLVKLCDRLHNMRTLDAVPKPEKRRQTARETLEIYAPLARRIGVNRICVQLEDLAFQYLNPSGYESITRRLAELSESRVDSVSAASEAITEKLNESGVECRVFGRKKRPYSIWRKLERKGVSFDEIADIYAFRVLVDSVEDCYRALGVVHQTWRCVPERFRDYISTPKPNNYRSLHTTIIGPRNTRLELQIRTEEMEAVAETGVAAHWRYKSGGYAYDPQAAEAAGGDPLDRLRPFVEILEQGGDPDEFLEHAKLEMFSDQVYAFTPKGELIALPQGATALDFAFAVHTELGAHAVSARINSRERPLRSRVRNGDVVDIIKGGTRHLQPGWEDMVVTGRARAAIRRQVRASEQEEFIRIGKVIAEHAFMREGKVFKEKALADALKRLEVDDADNLYLALGKGRISSTELFDAVYPGQRDQRGDTPSDRELINDEKARLYVHGRGLTPGVTLHFARCCSPLPGDRIVGVLRPGRGVDIHVIDCEQLGGLDDDAELVNWIDLRWTPEAEAESVSIGRIIATVRNEPGALAEIASAVGEARGNIANVKTLHRTRDFFDMAFDIEVFDARHLSNILAALKTCDRVVTAERARADQDHAAGEGAEERRADA</sequence>
<evidence type="ECO:0000259" key="9">
    <source>
        <dbReference type="PROSITE" id="PS51880"/>
    </source>
</evidence>
<comment type="similarity">
    <text evidence="6">Belongs to the relA/spoT family.</text>
</comment>
<dbReference type="PANTHER" id="PTHR21262:SF36">
    <property type="entry name" value="BIFUNCTIONAL (P)PPGPP SYNTHASE_HYDROLASE SPOT"/>
    <property type="match status" value="1"/>
</dbReference>
<evidence type="ECO:0000313" key="10">
    <source>
        <dbReference type="EMBL" id="PWE17958.1"/>
    </source>
</evidence>
<dbReference type="GO" id="GO:0015969">
    <property type="term" value="P:guanosine tetraphosphate metabolic process"/>
    <property type="evidence" value="ECO:0007669"/>
    <property type="project" value="InterPro"/>
</dbReference>
<dbReference type="Gene3D" id="3.10.20.30">
    <property type="match status" value="1"/>
</dbReference>
<feature type="domain" description="TGS" evidence="9">
    <location>
        <begin position="407"/>
        <end position="468"/>
    </location>
</feature>
<dbReference type="Pfam" id="PF19296">
    <property type="entry name" value="RelA_AH_RIS"/>
    <property type="match status" value="1"/>
</dbReference>
<dbReference type="Pfam" id="PF02824">
    <property type="entry name" value="TGS"/>
    <property type="match status" value="1"/>
</dbReference>
<dbReference type="InterPro" id="IPR006674">
    <property type="entry name" value="HD_domain"/>
</dbReference>
<accession>A0A2U2BVB6</accession>
<dbReference type="InterPro" id="IPR004095">
    <property type="entry name" value="TGS"/>
</dbReference>
<dbReference type="FunFam" id="1.10.3210.10:FF:000001">
    <property type="entry name" value="GTP pyrophosphokinase RelA"/>
    <property type="match status" value="1"/>
</dbReference>
<dbReference type="GO" id="GO:0042594">
    <property type="term" value="P:response to starvation"/>
    <property type="evidence" value="ECO:0007669"/>
    <property type="project" value="TreeGrafter"/>
</dbReference>
<dbReference type="Gene3D" id="3.30.460.10">
    <property type="entry name" value="Beta Polymerase, domain 2"/>
    <property type="match status" value="1"/>
</dbReference>
<reference evidence="11" key="1">
    <citation type="submission" date="2018-05" db="EMBL/GenBank/DDBJ databases">
        <authorList>
            <person name="Liu B.-T."/>
        </authorList>
    </citation>
    <scope>NUCLEOTIDE SEQUENCE [LARGE SCALE GENOMIC DNA]</scope>
    <source>
        <strain evidence="11">WD6-1</strain>
    </source>
</reference>
<dbReference type="SMART" id="SM00954">
    <property type="entry name" value="RelA_SpoT"/>
    <property type="match status" value="1"/>
</dbReference>
<dbReference type="SUPFAM" id="SSF55021">
    <property type="entry name" value="ACT-like"/>
    <property type="match status" value="1"/>
</dbReference>
<dbReference type="EC" id="2.7.6.5" evidence="1"/>
<proteinExistence type="inferred from homology"/>
<dbReference type="PANTHER" id="PTHR21262">
    <property type="entry name" value="GUANOSINE-3',5'-BIS DIPHOSPHATE 3'-PYROPHOSPHOHYDROLASE"/>
    <property type="match status" value="1"/>
</dbReference>
<dbReference type="PROSITE" id="PS51831">
    <property type="entry name" value="HD"/>
    <property type="match status" value="1"/>
</dbReference>